<reference evidence="2 5" key="2">
    <citation type="journal article" date="2019" name="bioRxiv">
        <title>Genomics, evolutionary history and diagnostics of the Alternaria alternata species group including apple and Asian pear pathotypes.</title>
        <authorList>
            <person name="Armitage A.D."/>
            <person name="Cockerton H.M."/>
            <person name="Sreenivasaprasad S."/>
            <person name="Woodhall J.W."/>
            <person name="Lane C.R."/>
            <person name="Harrison R.J."/>
            <person name="Clarkson J.P."/>
        </authorList>
    </citation>
    <scope>NUCLEOTIDE SEQUENCE [LARGE SCALE GENOMIC DNA]</scope>
    <source>
        <strain evidence="5">FERA 1082</strain>
        <strain evidence="2">FERA 1164</strain>
        <strain evidence="4">FERA 635</strain>
    </source>
</reference>
<name>A0A4Q4MXC5_9PLEO</name>
<keyword evidence="6" id="KW-1185">Reference proteome</keyword>
<evidence type="ECO:0000256" key="1">
    <source>
        <dbReference type="SAM" id="MobiDB-lite"/>
    </source>
</evidence>
<sequence length="104" mass="10786">MADNLTKNLGDTASNATGGREGGPGETIGKLGNTATSTVSPKNKKKSKKGGNSNDEEDEEANEGFGLDNGSDVKGSLKVHIKLDLEADIKVYARIRGDIAIGIL</sequence>
<gene>
    <name evidence="3" type="ORF">AA0114_g588</name>
    <name evidence="2" type="ORF">AA0115_g5101</name>
    <name evidence="4" type="ORF">AA0119_g1955</name>
</gene>
<accession>A0A4Q4MXC5</accession>
<organism evidence="3 5">
    <name type="scientific">Alternaria tenuissima</name>
    <dbReference type="NCBI Taxonomy" id="119927"/>
    <lineage>
        <taxon>Eukaryota</taxon>
        <taxon>Fungi</taxon>
        <taxon>Dikarya</taxon>
        <taxon>Ascomycota</taxon>
        <taxon>Pezizomycotina</taxon>
        <taxon>Dothideomycetes</taxon>
        <taxon>Pleosporomycetidae</taxon>
        <taxon>Pleosporales</taxon>
        <taxon>Pleosporineae</taxon>
        <taxon>Pleosporaceae</taxon>
        <taxon>Alternaria</taxon>
        <taxon>Alternaria sect. Alternaria</taxon>
        <taxon>Alternaria alternata complex</taxon>
    </lineage>
</organism>
<comment type="caution">
    <text evidence="3">The sequence shown here is derived from an EMBL/GenBank/DDBJ whole genome shotgun (WGS) entry which is preliminary data.</text>
</comment>
<dbReference type="AlphaFoldDB" id="A0A4Q4MXC5"/>
<dbReference type="Proteomes" id="UP000293195">
    <property type="component" value="Unassembled WGS sequence"/>
</dbReference>
<dbReference type="EMBL" id="PDXA01000001">
    <property type="protein sequence ID" value="RYN62130.1"/>
    <property type="molecule type" value="Genomic_DNA"/>
</dbReference>
<evidence type="ECO:0000313" key="4">
    <source>
        <dbReference type="EMBL" id="RYO07544.1"/>
    </source>
</evidence>
<dbReference type="Proteomes" id="UP000292402">
    <property type="component" value="Unassembled WGS sequence"/>
</dbReference>
<dbReference type="EMBL" id="PDXB01000010">
    <property type="protein sequence ID" value="RYN30353.1"/>
    <property type="molecule type" value="Genomic_DNA"/>
</dbReference>
<feature type="compositionally biased region" description="Polar residues" evidence="1">
    <location>
        <begin position="1"/>
        <end position="16"/>
    </location>
</feature>
<evidence type="ECO:0000313" key="6">
    <source>
        <dbReference type="Proteomes" id="UP000293195"/>
    </source>
</evidence>
<proteinExistence type="predicted"/>
<feature type="region of interest" description="Disordered" evidence="1">
    <location>
        <begin position="1"/>
        <end position="73"/>
    </location>
</feature>
<evidence type="ECO:0000313" key="3">
    <source>
        <dbReference type="EMBL" id="RYN62130.1"/>
    </source>
</evidence>
<dbReference type="EMBL" id="PDXF01000005">
    <property type="protein sequence ID" value="RYO07544.1"/>
    <property type="molecule type" value="Genomic_DNA"/>
</dbReference>
<protein>
    <submittedName>
        <fullName evidence="3">Uncharacterized protein</fullName>
    </submittedName>
</protein>
<dbReference type="Proteomes" id="UP000292340">
    <property type="component" value="Unassembled WGS sequence"/>
</dbReference>
<evidence type="ECO:0000313" key="5">
    <source>
        <dbReference type="Proteomes" id="UP000292402"/>
    </source>
</evidence>
<evidence type="ECO:0000313" key="2">
    <source>
        <dbReference type="EMBL" id="RYN30353.1"/>
    </source>
</evidence>
<reference evidence="2" key="1">
    <citation type="submission" date="2017-10" db="EMBL/GenBank/DDBJ databases">
        <authorList>
            <person name="Armitage A.D."/>
            <person name="Barbara D.J."/>
            <person name="Woodhall J.W."/>
            <person name="Sreenivasaprasad S."/>
            <person name="Lane C.R."/>
            <person name="Clarkson J.P."/>
            <person name="Harrison R.J."/>
        </authorList>
    </citation>
    <scope>NUCLEOTIDE SEQUENCE</scope>
    <source>
        <strain evidence="2">FERA 1164</strain>
        <strain evidence="4">FERA 635</strain>
    </source>
</reference>
<reference evidence="3" key="3">
    <citation type="journal article" date="2019" name="J. ISSAAS">
        <title>Genomics, evolutionary history and diagnostics of the Alternaria alternata species group including apple and Asian pear pathotypes.</title>
        <authorList>
            <person name="Armitage A.D."/>
            <person name="Cockerton H.M."/>
            <person name="Sreenivasaprasad S."/>
            <person name="Woodhall J."/>
            <person name="Lane C."/>
            <person name="Harrison R.J."/>
            <person name="Clarkson J.P."/>
        </authorList>
    </citation>
    <scope>NUCLEOTIDE SEQUENCE</scope>
    <source>
        <strain evidence="3">FERA 1082</strain>
    </source>
</reference>